<sequence length="363" mass="39281">MKQNYTCESASPLLDYTGAWVPQVGDVPGSSNASSSVRMVSKSNGDSVSFNFTGTGIWIYPATNTPHGSYDVFLDGTPQRFEPSTGPTDINAPLFQASNLQAIPHVLSIHNTEASGSSYLDLAFVTWEERDKYGNATSISTQGDEDDSSSMSWHPFDMWMSETEVVAPGPNAGVGAPSISLIVHTANYSGAWMQYNFSANTVSIYGNVGPKQGPYSVLLQYVLDNGVTTDDADSSYELPDEMFFNASFPVNRTKVLLFHATNINASRTTTLKLTNHPDKQGDSVSIDYSVLARYVTSISSDGVQSSFPTRHGRFYYRSFAHVRPCVGRTVLPSKTAQSKTHPAAKDQCLPGSPGETWSAVSGE</sequence>
<evidence type="ECO:0000313" key="3">
    <source>
        <dbReference type="Proteomes" id="UP000054097"/>
    </source>
</evidence>
<proteinExistence type="predicted"/>
<reference evidence="3" key="2">
    <citation type="submission" date="2015-01" db="EMBL/GenBank/DDBJ databases">
        <title>Evolutionary Origins and Diversification of the Mycorrhizal Mutualists.</title>
        <authorList>
            <consortium name="DOE Joint Genome Institute"/>
            <consortium name="Mycorrhizal Genomics Consortium"/>
            <person name="Kohler A."/>
            <person name="Kuo A."/>
            <person name="Nagy L.G."/>
            <person name="Floudas D."/>
            <person name="Copeland A."/>
            <person name="Barry K.W."/>
            <person name="Cichocki N."/>
            <person name="Veneault-Fourrey C."/>
            <person name="LaButti K."/>
            <person name="Lindquist E.A."/>
            <person name="Lipzen A."/>
            <person name="Lundell T."/>
            <person name="Morin E."/>
            <person name="Murat C."/>
            <person name="Riley R."/>
            <person name="Ohm R."/>
            <person name="Sun H."/>
            <person name="Tunlid A."/>
            <person name="Henrissat B."/>
            <person name="Grigoriev I.V."/>
            <person name="Hibbett D.S."/>
            <person name="Martin F."/>
        </authorList>
    </citation>
    <scope>NUCLEOTIDE SEQUENCE [LARGE SCALE GENOMIC DNA]</scope>
    <source>
        <strain evidence="3">MAFF 305830</strain>
    </source>
</reference>
<name>A0A0C2X323_SERVB</name>
<dbReference type="AlphaFoldDB" id="A0A0C2X323"/>
<organism evidence="2 3">
    <name type="scientific">Serendipita vermifera MAFF 305830</name>
    <dbReference type="NCBI Taxonomy" id="933852"/>
    <lineage>
        <taxon>Eukaryota</taxon>
        <taxon>Fungi</taxon>
        <taxon>Dikarya</taxon>
        <taxon>Basidiomycota</taxon>
        <taxon>Agaricomycotina</taxon>
        <taxon>Agaricomycetes</taxon>
        <taxon>Sebacinales</taxon>
        <taxon>Serendipitaceae</taxon>
        <taxon>Serendipita</taxon>
    </lineage>
</organism>
<dbReference type="OrthoDB" id="2563669at2759"/>
<dbReference type="STRING" id="933852.A0A0C2X323"/>
<evidence type="ECO:0000313" key="2">
    <source>
        <dbReference type="EMBL" id="KIM32618.1"/>
    </source>
</evidence>
<gene>
    <name evidence="2" type="ORF">M408DRAFT_184290</name>
</gene>
<protein>
    <submittedName>
        <fullName evidence="2">Uncharacterized protein</fullName>
    </submittedName>
</protein>
<accession>A0A0C2X323</accession>
<dbReference type="EMBL" id="KN824279">
    <property type="protein sequence ID" value="KIM32618.1"/>
    <property type="molecule type" value="Genomic_DNA"/>
</dbReference>
<reference evidence="2 3" key="1">
    <citation type="submission" date="2014-04" db="EMBL/GenBank/DDBJ databases">
        <authorList>
            <consortium name="DOE Joint Genome Institute"/>
            <person name="Kuo A."/>
            <person name="Zuccaro A."/>
            <person name="Kohler A."/>
            <person name="Nagy L.G."/>
            <person name="Floudas D."/>
            <person name="Copeland A."/>
            <person name="Barry K.W."/>
            <person name="Cichocki N."/>
            <person name="Veneault-Fourrey C."/>
            <person name="LaButti K."/>
            <person name="Lindquist E.A."/>
            <person name="Lipzen A."/>
            <person name="Lundell T."/>
            <person name="Morin E."/>
            <person name="Murat C."/>
            <person name="Sun H."/>
            <person name="Tunlid A."/>
            <person name="Henrissat B."/>
            <person name="Grigoriev I.V."/>
            <person name="Hibbett D.S."/>
            <person name="Martin F."/>
            <person name="Nordberg H.P."/>
            <person name="Cantor M.N."/>
            <person name="Hua S.X."/>
        </authorList>
    </citation>
    <scope>NUCLEOTIDE SEQUENCE [LARGE SCALE GENOMIC DNA]</scope>
    <source>
        <strain evidence="2 3">MAFF 305830</strain>
    </source>
</reference>
<dbReference type="Gene3D" id="2.60.120.260">
    <property type="entry name" value="Galactose-binding domain-like"/>
    <property type="match status" value="1"/>
</dbReference>
<dbReference type="HOGENOM" id="CLU_763256_0_0_1"/>
<feature type="region of interest" description="Disordered" evidence="1">
    <location>
        <begin position="334"/>
        <end position="363"/>
    </location>
</feature>
<dbReference type="Proteomes" id="UP000054097">
    <property type="component" value="Unassembled WGS sequence"/>
</dbReference>
<keyword evidence="3" id="KW-1185">Reference proteome</keyword>
<evidence type="ECO:0000256" key="1">
    <source>
        <dbReference type="SAM" id="MobiDB-lite"/>
    </source>
</evidence>